<dbReference type="EC" id="2.3.1.-" evidence="4"/>
<evidence type="ECO:0000313" key="5">
    <source>
        <dbReference type="EMBL" id="ANE46998.1"/>
    </source>
</evidence>
<evidence type="ECO:0000256" key="1">
    <source>
        <dbReference type="ARBA" id="ARBA00006383"/>
    </source>
</evidence>
<dbReference type="PATRIC" id="fig|1178515.4.peg.2551"/>
<keyword evidence="6" id="KW-1185">Reference proteome</keyword>
<dbReference type="EMBL" id="CP011388">
    <property type="protein sequence ID" value="ANE46998.1"/>
    <property type="molecule type" value="Genomic_DNA"/>
</dbReference>
<name>A0A172TIY6_9BACL</name>
<dbReference type="KEGG" id="pswu:SY83_12745"/>
<reference evidence="5 6" key="1">
    <citation type="submission" date="2015-01" db="EMBL/GenBank/DDBJ databases">
        <title>Paenibacillus swuensis/DY6/whole genome sequencing.</title>
        <authorList>
            <person name="Kim M.K."/>
            <person name="Srinivasan S."/>
            <person name="Lee J.-J."/>
        </authorList>
    </citation>
    <scope>NUCLEOTIDE SEQUENCE [LARGE SCALE GENOMIC DNA]</scope>
    <source>
        <strain evidence="5 6">DY6</strain>
    </source>
</reference>
<protein>
    <recommendedName>
        <fullName evidence="4">Aminoglycoside N(3)-acetyltransferase</fullName>
        <ecNumber evidence="4">2.3.1.-</ecNumber>
    </recommendedName>
</protein>
<evidence type="ECO:0000313" key="6">
    <source>
        <dbReference type="Proteomes" id="UP000076927"/>
    </source>
</evidence>
<dbReference type="InterPro" id="IPR003679">
    <property type="entry name" value="Amioglycoside_AcTrfase"/>
</dbReference>
<dbReference type="RefSeq" id="WP_068607032.1">
    <property type="nucleotide sequence ID" value="NZ_CP011388.1"/>
</dbReference>
<dbReference type="Proteomes" id="UP000076927">
    <property type="component" value="Chromosome"/>
</dbReference>
<dbReference type="GO" id="GO:0046353">
    <property type="term" value="F:aminoglycoside 3-N-acetyltransferase activity"/>
    <property type="evidence" value="ECO:0007669"/>
    <property type="project" value="UniProtKB-EC"/>
</dbReference>
<comment type="catalytic activity">
    <reaction evidence="4">
        <text>a 2-deoxystreptamine antibiotic + acetyl-CoA = an N(3)-acetyl-2-deoxystreptamine antibiotic + CoA + H(+)</text>
        <dbReference type="Rhea" id="RHEA:12665"/>
        <dbReference type="ChEBI" id="CHEBI:15378"/>
        <dbReference type="ChEBI" id="CHEBI:57287"/>
        <dbReference type="ChEBI" id="CHEBI:57288"/>
        <dbReference type="ChEBI" id="CHEBI:57921"/>
        <dbReference type="ChEBI" id="CHEBI:77452"/>
        <dbReference type="EC" id="2.3.1.81"/>
    </reaction>
</comment>
<dbReference type="PANTHER" id="PTHR11104">
    <property type="entry name" value="AMINOGLYCOSIDE N3-ACETYLTRANSFERASE"/>
    <property type="match status" value="1"/>
</dbReference>
<keyword evidence="4" id="KW-0046">Antibiotic resistance</keyword>
<evidence type="ECO:0000256" key="4">
    <source>
        <dbReference type="RuleBase" id="RU365031"/>
    </source>
</evidence>
<evidence type="ECO:0000256" key="3">
    <source>
        <dbReference type="ARBA" id="ARBA00023315"/>
    </source>
</evidence>
<dbReference type="GO" id="GO:0046677">
    <property type="term" value="P:response to antibiotic"/>
    <property type="evidence" value="ECO:0007669"/>
    <property type="project" value="UniProtKB-KW"/>
</dbReference>
<dbReference type="Pfam" id="PF02522">
    <property type="entry name" value="Antibiotic_NAT"/>
    <property type="match status" value="1"/>
</dbReference>
<evidence type="ECO:0000256" key="2">
    <source>
        <dbReference type="ARBA" id="ARBA00022679"/>
    </source>
</evidence>
<proteinExistence type="inferred from homology"/>
<keyword evidence="2 4" id="KW-0808">Transferase</keyword>
<dbReference type="InterPro" id="IPR028345">
    <property type="entry name" value="Antibiotic_NAT-like"/>
</dbReference>
<dbReference type="SUPFAM" id="SSF110710">
    <property type="entry name" value="TTHA0583/YokD-like"/>
    <property type="match status" value="1"/>
</dbReference>
<dbReference type="OrthoDB" id="7330654at2"/>
<organism evidence="5 6">
    <name type="scientific">Paenibacillus swuensis</name>
    <dbReference type="NCBI Taxonomy" id="1178515"/>
    <lineage>
        <taxon>Bacteria</taxon>
        <taxon>Bacillati</taxon>
        <taxon>Bacillota</taxon>
        <taxon>Bacilli</taxon>
        <taxon>Bacillales</taxon>
        <taxon>Paenibacillaceae</taxon>
        <taxon>Paenibacillus</taxon>
    </lineage>
</organism>
<gene>
    <name evidence="5" type="ORF">SY83_12745</name>
</gene>
<sequence length="274" mass="29928">MAEHEPKKIVTITGLTRDLEALGLRQGMTVIVHSSMKALGGWVCGGPQAVIESLQQVVGTEGTLVMPTQSGDLSEPSYWSRPPVPTEWWETIRREMPAYDAALTTTRGVGILPETFRKGSGVLRGEHPQLSFAAWGKHAEHVVSPHGLQDGLGDASPLGRLYELGAFVLMLGAKHDSNTSLHLSEYRASFAGKKEIMQGAPVMSGGERQWVEYFELELDSDDFEVIGEAFGREKKVVQVGQVADAASMLMPMRDLVDYGVTWIEAFRGTQESEG</sequence>
<dbReference type="PANTHER" id="PTHR11104:SF0">
    <property type="entry name" value="SPBETA PROPHAGE-DERIVED AMINOGLYCOSIDE N(3')-ACETYLTRANSFERASE-LIKE PROTEIN YOKD"/>
    <property type="match status" value="1"/>
</dbReference>
<comment type="similarity">
    <text evidence="1 4">Belongs to the antibiotic N-acetyltransferase family.</text>
</comment>
<dbReference type="STRING" id="1178515.SY83_12745"/>
<keyword evidence="3 4" id="KW-0012">Acyltransferase</keyword>
<dbReference type="AlphaFoldDB" id="A0A172TIY6"/>
<accession>A0A172TIY6</accession>